<dbReference type="GO" id="GO:0016491">
    <property type="term" value="F:oxidoreductase activity"/>
    <property type="evidence" value="ECO:0007669"/>
    <property type="project" value="InterPro"/>
</dbReference>
<protein>
    <submittedName>
        <fullName evidence="3">NAD(P)-dependent oxidoreductase</fullName>
    </submittedName>
</protein>
<accession>A0A8J8CPK1</accession>
<dbReference type="InterPro" id="IPR005106">
    <property type="entry name" value="Asp/hSer_DH_NAD-bd"/>
</dbReference>
<dbReference type="RefSeq" id="WP_162425144.1">
    <property type="nucleotide sequence ID" value="NZ_WVIE01000034.1"/>
</dbReference>
<feature type="domain" description="Aspartate/homoserine dehydrogenase NAD-binding" evidence="1">
    <location>
        <begin position="11"/>
        <end position="99"/>
    </location>
</feature>
<dbReference type="CDD" id="cd11616">
    <property type="entry name" value="SAF_DH_OX_like"/>
    <property type="match status" value="1"/>
</dbReference>
<proteinExistence type="predicted"/>
<evidence type="ECO:0000259" key="1">
    <source>
        <dbReference type="Pfam" id="PF03447"/>
    </source>
</evidence>
<evidence type="ECO:0000313" key="4">
    <source>
        <dbReference type="Proteomes" id="UP000646053"/>
    </source>
</evidence>
<reference evidence="3" key="1">
    <citation type="submission" date="2019-12" db="EMBL/GenBank/DDBJ databases">
        <title>High-Quality draft genome sequences of three cyanobacteria isolated from the limestone walls of the Old Cathedral of Coimbra.</title>
        <authorList>
            <person name="Tiago I."/>
            <person name="Soares F."/>
            <person name="Portugal A."/>
        </authorList>
    </citation>
    <scope>NUCLEOTIDE SEQUENCE</scope>
    <source>
        <strain evidence="3">A</strain>
    </source>
</reference>
<name>A0A8J8CPK1_9CYAN</name>
<dbReference type="Pfam" id="PF03447">
    <property type="entry name" value="NAD_binding_3"/>
    <property type="match status" value="1"/>
</dbReference>
<organism evidence="3 4">
    <name type="scientific">Myxacorys almedinensis A</name>
    <dbReference type="NCBI Taxonomy" id="2690445"/>
    <lineage>
        <taxon>Bacteria</taxon>
        <taxon>Bacillati</taxon>
        <taxon>Cyanobacteriota</taxon>
        <taxon>Cyanophyceae</taxon>
        <taxon>Leptolyngbyales</taxon>
        <taxon>Leptolyngbyaceae</taxon>
        <taxon>Myxacorys</taxon>
        <taxon>Myxacorys almedinensis</taxon>
    </lineage>
</organism>
<dbReference type="GO" id="GO:0050661">
    <property type="term" value="F:NADP binding"/>
    <property type="evidence" value="ECO:0007669"/>
    <property type="project" value="InterPro"/>
</dbReference>
<sequence length="394" mass="42480">MQPIYNVGIIGTGFIGTGILLALETQSDLQVTKVLTRRNLSDCHGFPRKDLLTDSVADLIDHCDLVVECSGDAIYATEVLDQVLEAHLPVVTMDSELHVTTGSYLAKKGKITEAEGDQPGCLAALRENAVQMGFKPLVYGNIKGFLNLMPTLEDMQYWSHKQGISLDQVASFTDGTKVQIEQAFVANGLGAALYQPGLLGTVAEDIRSGGVILADAAKRLGQPISDYILSPKSPAGVFLVAEHEESQNAYLRYLKMGEGPYYTLVQNFHLCHLEVAKTIRRIVNGGDILLNNTTNPKAGVVAVAKRSLAPGDAIKRGIGSFDVRGIAITLADHWNQVPIGLLSDAVITKPIEPGQILSFDDVDLQDTLALRAWFAIRESCRGKAVEKQTALVAG</sequence>
<dbReference type="PANTHER" id="PTHR37850">
    <property type="entry name" value="STRU PROTEIN"/>
    <property type="match status" value="1"/>
</dbReference>
<evidence type="ECO:0000313" key="3">
    <source>
        <dbReference type="EMBL" id="NDJ19592.1"/>
    </source>
</evidence>
<dbReference type="Proteomes" id="UP000646053">
    <property type="component" value="Unassembled WGS sequence"/>
</dbReference>
<dbReference type="SUPFAM" id="SSF51735">
    <property type="entry name" value="NAD(P)-binding Rossmann-fold domains"/>
    <property type="match status" value="1"/>
</dbReference>
<dbReference type="Gene3D" id="3.40.50.720">
    <property type="entry name" value="NAD(P)-binding Rossmann-like Domain"/>
    <property type="match status" value="1"/>
</dbReference>
<evidence type="ECO:0000259" key="2">
    <source>
        <dbReference type="Pfam" id="PF21135"/>
    </source>
</evidence>
<dbReference type="Pfam" id="PF21135">
    <property type="entry name" value="DRL_cat"/>
    <property type="match status" value="1"/>
</dbReference>
<dbReference type="InterPro" id="IPR048423">
    <property type="entry name" value="DRL_cat"/>
</dbReference>
<dbReference type="InterPro" id="IPR036291">
    <property type="entry name" value="NAD(P)-bd_dom_sf"/>
</dbReference>
<comment type="caution">
    <text evidence="3">The sequence shown here is derived from an EMBL/GenBank/DDBJ whole genome shotgun (WGS) entry which is preliminary data.</text>
</comment>
<dbReference type="PANTHER" id="PTHR37850:SF1">
    <property type="entry name" value="SAF DOMAIN PROTEIN"/>
    <property type="match status" value="1"/>
</dbReference>
<gene>
    <name evidence="3" type="ORF">GS601_20265</name>
</gene>
<dbReference type="AlphaFoldDB" id="A0A8J8CPK1"/>
<dbReference type="EMBL" id="WVIE01000034">
    <property type="protein sequence ID" value="NDJ19592.1"/>
    <property type="molecule type" value="Genomic_DNA"/>
</dbReference>
<feature type="domain" description="Oxidoreductase DRL-like catalytic" evidence="2">
    <location>
        <begin position="116"/>
        <end position="275"/>
    </location>
</feature>
<keyword evidence="4" id="KW-1185">Reference proteome</keyword>